<evidence type="ECO:0000313" key="7">
    <source>
        <dbReference type="EMBL" id="KAK3058347.1"/>
    </source>
</evidence>
<dbReference type="PANTHER" id="PTHR35042:SF1">
    <property type="entry name" value="DUF1772-DOMAIN-CONTAINING PROTEIN"/>
    <property type="match status" value="1"/>
</dbReference>
<evidence type="ECO:0008006" key="9">
    <source>
        <dbReference type="Google" id="ProtNLM"/>
    </source>
</evidence>
<name>A0AAJ0GIQ8_9PEZI</name>
<evidence type="ECO:0000313" key="8">
    <source>
        <dbReference type="Proteomes" id="UP001271007"/>
    </source>
</evidence>
<dbReference type="InterPro" id="IPR013901">
    <property type="entry name" value="Anthrone_oxy"/>
</dbReference>
<evidence type="ECO:0000256" key="6">
    <source>
        <dbReference type="SAM" id="Phobius"/>
    </source>
</evidence>
<evidence type="ECO:0000256" key="1">
    <source>
        <dbReference type="ARBA" id="ARBA00004141"/>
    </source>
</evidence>
<sequence>MDFLIPIAQVVSITGSGFIAGFGYACSFVSMPVILSAVAPDLQAKQWLATYKIGARTGPPVSAVSALSFAFLAYQSTGRKGSYPDSSLDLTEPWALYTAAAVALISIVPYTLIVMKQTTNNPLTAAAAKPGSLSSAQTKALIQRWTRQNNFRQVFGFAGTALGIMATVMRSR</sequence>
<comment type="caution">
    <text evidence="7">The sequence shown here is derived from an EMBL/GenBank/DDBJ whole genome shotgun (WGS) entry which is preliminary data.</text>
</comment>
<evidence type="ECO:0000256" key="5">
    <source>
        <dbReference type="ARBA" id="ARBA00034313"/>
    </source>
</evidence>
<keyword evidence="3 6" id="KW-1133">Transmembrane helix</keyword>
<feature type="transmembrane region" description="Helical" evidence="6">
    <location>
        <begin position="18"/>
        <end position="41"/>
    </location>
</feature>
<comment type="similarity">
    <text evidence="5">Belongs to the anthrone oxygenase family.</text>
</comment>
<organism evidence="7 8">
    <name type="scientific">Extremus antarcticus</name>
    <dbReference type="NCBI Taxonomy" id="702011"/>
    <lineage>
        <taxon>Eukaryota</taxon>
        <taxon>Fungi</taxon>
        <taxon>Dikarya</taxon>
        <taxon>Ascomycota</taxon>
        <taxon>Pezizomycotina</taxon>
        <taxon>Dothideomycetes</taxon>
        <taxon>Dothideomycetidae</taxon>
        <taxon>Mycosphaerellales</taxon>
        <taxon>Extremaceae</taxon>
        <taxon>Extremus</taxon>
    </lineage>
</organism>
<comment type="subcellular location">
    <subcellularLocation>
        <location evidence="1">Membrane</location>
        <topology evidence="1">Multi-pass membrane protein</topology>
    </subcellularLocation>
</comment>
<dbReference type="PANTHER" id="PTHR35042">
    <property type="entry name" value="ANTHRONE OXYGENASE ENCC"/>
    <property type="match status" value="1"/>
</dbReference>
<feature type="transmembrane region" description="Helical" evidence="6">
    <location>
        <begin position="151"/>
        <end position="169"/>
    </location>
</feature>
<dbReference type="AlphaFoldDB" id="A0AAJ0GIQ8"/>
<evidence type="ECO:0000256" key="4">
    <source>
        <dbReference type="ARBA" id="ARBA00023136"/>
    </source>
</evidence>
<evidence type="ECO:0000256" key="2">
    <source>
        <dbReference type="ARBA" id="ARBA00022692"/>
    </source>
</evidence>
<protein>
    <recommendedName>
        <fullName evidence="9">DUF1772-domain-containing protein</fullName>
    </recommendedName>
</protein>
<keyword evidence="4 6" id="KW-0472">Membrane</keyword>
<gene>
    <name evidence="7" type="ORF">LTR09_001425</name>
</gene>
<keyword evidence="2 6" id="KW-0812">Transmembrane</keyword>
<feature type="transmembrane region" description="Helical" evidence="6">
    <location>
        <begin position="94"/>
        <end position="113"/>
    </location>
</feature>
<reference evidence="7" key="1">
    <citation type="submission" date="2023-04" db="EMBL/GenBank/DDBJ databases">
        <title>Black Yeasts Isolated from many extreme environments.</title>
        <authorList>
            <person name="Coleine C."/>
            <person name="Stajich J.E."/>
            <person name="Selbmann L."/>
        </authorList>
    </citation>
    <scope>NUCLEOTIDE SEQUENCE</scope>
    <source>
        <strain evidence="7">CCFEE 5312</strain>
    </source>
</reference>
<evidence type="ECO:0000256" key="3">
    <source>
        <dbReference type="ARBA" id="ARBA00022989"/>
    </source>
</evidence>
<dbReference type="Pfam" id="PF08592">
    <property type="entry name" value="Anthrone_oxy"/>
    <property type="match status" value="1"/>
</dbReference>
<proteinExistence type="inferred from homology"/>
<dbReference type="GO" id="GO:0016020">
    <property type="term" value="C:membrane"/>
    <property type="evidence" value="ECO:0007669"/>
    <property type="project" value="UniProtKB-SubCell"/>
</dbReference>
<dbReference type="Proteomes" id="UP001271007">
    <property type="component" value="Unassembled WGS sequence"/>
</dbReference>
<accession>A0AAJ0GIQ8</accession>
<dbReference type="EMBL" id="JAWDJX010000002">
    <property type="protein sequence ID" value="KAK3058347.1"/>
    <property type="molecule type" value="Genomic_DNA"/>
</dbReference>
<keyword evidence="8" id="KW-1185">Reference proteome</keyword>